<name>A0A0A3J9A4_9BACL</name>
<dbReference type="EC" id="3.6.1.23" evidence="8"/>
<evidence type="ECO:0000256" key="4">
    <source>
        <dbReference type="ARBA" id="ARBA00022801"/>
    </source>
</evidence>
<dbReference type="GO" id="GO:0046081">
    <property type="term" value="P:dUTP catabolic process"/>
    <property type="evidence" value="ECO:0007669"/>
    <property type="project" value="InterPro"/>
</dbReference>
<dbReference type="NCBIfam" id="TIGR00576">
    <property type="entry name" value="dut"/>
    <property type="match status" value="1"/>
</dbReference>
<dbReference type="HAMAP" id="MF_00116">
    <property type="entry name" value="dUTPase_bact"/>
    <property type="match status" value="1"/>
</dbReference>
<dbReference type="Gene3D" id="2.70.40.10">
    <property type="match status" value="1"/>
</dbReference>
<comment type="cofactor">
    <cofactor evidence="1 8">
        <name>Mg(2+)</name>
        <dbReference type="ChEBI" id="CHEBI:18420"/>
    </cofactor>
</comment>
<evidence type="ECO:0000256" key="2">
    <source>
        <dbReference type="ARBA" id="ARBA00006581"/>
    </source>
</evidence>
<feature type="binding site" evidence="8">
    <location>
        <begin position="81"/>
        <end position="83"/>
    </location>
    <ligand>
        <name>substrate</name>
    </ligand>
</feature>
<dbReference type="PANTHER" id="PTHR11241:SF0">
    <property type="entry name" value="DEOXYURIDINE 5'-TRIPHOSPHATE NUCLEOTIDOHYDROLASE"/>
    <property type="match status" value="1"/>
</dbReference>
<comment type="similarity">
    <text evidence="2 8">Belongs to the dUTPase family.</text>
</comment>
<dbReference type="OrthoDB" id="9809956at2"/>
<dbReference type="GO" id="GO:0004170">
    <property type="term" value="F:dUTP diphosphatase activity"/>
    <property type="evidence" value="ECO:0007669"/>
    <property type="project" value="UniProtKB-UniRule"/>
</dbReference>
<evidence type="ECO:0000313" key="11">
    <source>
        <dbReference type="Proteomes" id="UP000030595"/>
    </source>
</evidence>
<organism evidence="10 11">
    <name type="scientific">Ureibacillus massiliensis 4400831 = CIP 108448 = CCUG 49529</name>
    <dbReference type="NCBI Taxonomy" id="1211035"/>
    <lineage>
        <taxon>Bacteria</taxon>
        <taxon>Bacillati</taxon>
        <taxon>Bacillota</taxon>
        <taxon>Bacilli</taxon>
        <taxon>Bacillales</taxon>
        <taxon>Caryophanaceae</taxon>
        <taxon>Ureibacillus</taxon>
    </lineage>
</organism>
<evidence type="ECO:0000259" key="9">
    <source>
        <dbReference type="Pfam" id="PF00692"/>
    </source>
</evidence>
<dbReference type="EMBL" id="JPVQ01000001">
    <property type="protein sequence ID" value="KGR92340.1"/>
    <property type="molecule type" value="Genomic_DNA"/>
</dbReference>
<comment type="function">
    <text evidence="8">This enzyme is involved in nucleotide metabolism: it produces dUMP, the immediate precursor of thymidine nucleotides and it decreases the intracellular concentration of dUTP so that uracil cannot be incorporated into DNA.</text>
</comment>
<dbReference type="InterPro" id="IPR029054">
    <property type="entry name" value="dUTPase-like"/>
</dbReference>
<dbReference type="CDD" id="cd07557">
    <property type="entry name" value="trimeric_dUTPase"/>
    <property type="match status" value="1"/>
</dbReference>
<accession>A0A0A3J9A4</accession>
<dbReference type="NCBIfam" id="NF001862">
    <property type="entry name" value="PRK00601.1"/>
    <property type="match status" value="1"/>
</dbReference>
<dbReference type="AlphaFoldDB" id="A0A0A3J9A4"/>
<comment type="caution">
    <text evidence="10">The sequence shown here is derived from an EMBL/GenBank/DDBJ whole genome shotgun (WGS) entry which is preliminary data.</text>
</comment>
<keyword evidence="4 8" id="KW-0378">Hydrolase</keyword>
<keyword evidence="6 8" id="KW-0546">Nucleotide metabolism</keyword>
<feature type="domain" description="dUTPase-like" evidence="9">
    <location>
        <begin position="13"/>
        <end position="143"/>
    </location>
</feature>
<dbReference type="GO" id="GO:0000287">
    <property type="term" value="F:magnesium ion binding"/>
    <property type="evidence" value="ECO:0007669"/>
    <property type="project" value="UniProtKB-UniRule"/>
</dbReference>
<comment type="catalytic activity">
    <reaction evidence="7 8">
        <text>dUTP + H2O = dUMP + diphosphate + H(+)</text>
        <dbReference type="Rhea" id="RHEA:10248"/>
        <dbReference type="ChEBI" id="CHEBI:15377"/>
        <dbReference type="ChEBI" id="CHEBI:15378"/>
        <dbReference type="ChEBI" id="CHEBI:33019"/>
        <dbReference type="ChEBI" id="CHEBI:61555"/>
        <dbReference type="ChEBI" id="CHEBI:246422"/>
        <dbReference type="EC" id="3.6.1.23"/>
    </reaction>
</comment>
<dbReference type="InterPro" id="IPR033704">
    <property type="entry name" value="dUTPase_trimeric"/>
</dbReference>
<dbReference type="GO" id="GO:0006226">
    <property type="term" value="P:dUMP biosynthetic process"/>
    <property type="evidence" value="ECO:0007669"/>
    <property type="project" value="UniProtKB-UniRule"/>
</dbReference>
<dbReference type="eggNOG" id="COG0756">
    <property type="taxonomic scope" value="Bacteria"/>
</dbReference>
<keyword evidence="11" id="KW-1185">Reference proteome</keyword>
<dbReference type="RefSeq" id="WP_036170888.1">
    <property type="nucleotide sequence ID" value="NZ_AVCZ01000001.1"/>
</dbReference>
<comment type="pathway">
    <text evidence="8">Pyrimidine metabolism; dUMP biosynthesis; dUMP from dCTP (dUTP route): step 2/2.</text>
</comment>
<evidence type="ECO:0000256" key="5">
    <source>
        <dbReference type="ARBA" id="ARBA00022842"/>
    </source>
</evidence>
<gene>
    <name evidence="8" type="primary">dut</name>
    <name evidence="10" type="ORF">CD30_00535</name>
</gene>
<feature type="binding site" evidence="8">
    <location>
        <begin position="64"/>
        <end position="66"/>
    </location>
    <ligand>
        <name>substrate</name>
    </ligand>
</feature>
<protein>
    <recommendedName>
        <fullName evidence="8">Deoxyuridine 5'-triphosphate nucleotidohydrolase</fullName>
        <shortName evidence="8">dUTPase</shortName>
        <ecNumber evidence="8">3.6.1.23</ecNumber>
    </recommendedName>
    <alternativeName>
        <fullName evidence="8">dUTP pyrophosphatase</fullName>
    </alternativeName>
</protein>
<evidence type="ECO:0000313" key="10">
    <source>
        <dbReference type="EMBL" id="KGR92340.1"/>
    </source>
</evidence>
<dbReference type="Pfam" id="PF00692">
    <property type="entry name" value="dUTPase"/>
    <property type="match status" value="1"/>
</dbReference>
<proteinExistence type="inferred from homology"/>
<evidence type="ECO:0000256" key="7">
    <source>
        <dbReference type="ARBA" id="ARBA00047686"/>
    </source>
</evidence>
<keyword evidence="3 8" id="KW-0479">Metal-binding</keyword>
<dbReference type="SUPFAM" id="SSF51283">
    <property type="entry name" value="dUTPase-like"/>
    <property type="match status" value="1"/>
</dbReference>
<dbReference type="Proteomes" id="UP000030595">
    <property type="component" value="Unassembled WGS sequence"/>
</dbReference>
<evidence type="ECO:0000256" key="8">
    <source>
        <dbReference type="HAMAP-Rule" id="MF_00116"/>
    </source>
</evidence>
<evidence type="ECO:0000256" key="1">
    <source>
        <dbReference type="ARBA" id="ARBA00001946"/>
    </source>
</evidence>
<feature type="binding site" evidence="8">
    <location>
        <position position="77"/>
    </location>
    <ligand>
        <name>substrate</name>
    </ligand>
</feature>
<evidence type="ECO:0000256" key="3">
    <source>
        <dbReference type="ARBA" id="ARBA00022723"/>
    </source>
</evidence>
<reference evidence="10 11" key="1">
    <citation type="submission" date="2014-02" db="EMBL/GenBank/DDBJ databases">
        <title>Draft genome sequence of Lysinibacillus massiliensis CCUG 49529.</title>
        <authorList>
            <person name="Zhang F."/>
            <person name="Wang G."/>
            <person name="Zhang L."/>
        </authorList>
    </citation>
    <scope>NUCLEOTIDE SEQUENCE [LARGE SCALE GENOMIC DNA]</scope>
    <source>
        <strain evidence="10 11">CCUG 49529</strain>
    </source>
</reference>
<dbReference type="UniPathway" id="UPA00610">
    <property type="reaction ID" value="UER00666"/>
</dbReference>
<evidence type="ECO:0000256" key="6">
    <source>
        <dbReference type="ARBA" id="ARBA00023080"/>
    </source>
</evidence>
<comment type="caution">
    <text evidence="8">Lacks conserved residue(s) required for the propagation of feature annotation.</text>
</comment>
<dbReference type="InterPro" id="IPR008181">
    <property type="entry name" value="dUTPase"/>
</dbReference>
<sequence>MNYKVNIKRIHDKAKMPLQANPGDAGMDLYSIETVEIPAGEARLIKTGIKIELPKGTEAQIRPRSGLALKHSITVLNSPGTIDEGYRGEIGVILINHGKESFIVEQSMRIAQMVIQTVPKVQLIEVDELSETERGTAGFGSSGTK</sequence>
<dbReference type="InterPro" id="IPR036157">
    <property type="entry name" value="dUTPase-like_sf"/>
</dbReference>
<dbReference type="FunFam" id="2.70.40.10:FF:000008">
    <property type="entry name" value="Deoxyuridine 5'-triphosphate nucleotidohydrolase"/>
    <property type="match status" value="1"/>
</dbReference>
<dbReference type="PANTHER" id="PTHR11241">
    <property type="entry name" value="DEOXYURIDINE 5'-TRIPHOSPHATE NUCLEOTIDOHYDROLASE"/>
    <property type="match status" value="1"/>
</dbReference>
<keyword evidence="5 8" id="KW-0460">Magnesium</keyword>